<dbReference type="RefSeq" id="WP_086202343.1">
    <property type="nucleotide sequence ID" value="NZ_NEGB01000001.1"/>
</dbReference>
<dbReference type="PANTHER" id="PTHR33371:SF4">
    <property type="entry name" value="INTERMEMBRANE PHOSPHOLIPID TRANSPORT SYSTEM BINDING PROTEIN MLAD"/>
    <property type="match status" value="1"/>
</dbReference>
<feature type="region of interest" description="Disordered" evidence="1">
    <location>
        <begin position="199"/>
        <end position="225"/>
    </location>
</feature>
<dbReference type="InterPro" id="IPR052336">
    <property type="entry name" value="MlaD_Phospholipid_Transporter"/>
</dbReference>
<dbReference type="Pfam" id="PF02470">
    <property type="entry name" value="MlaD"/>
    <property type="match status" value="1"/>
</dbReference>
<feature type="domain" description="Mce/MlaD" evidence="2">
    <location>
        <begin position="39"/>
        <end position="164"/>
    </location>
</feature>
<sequence length="225" mass="23970">MKSRTSELAVGIFVIIFGVALFFLAMKVSGLVGTNLKDSYSMTASFDNVNGLKPRAKVTMSGVTIGRVDSITLDPVSRLATVKFDLDGQLTSFNAKQLQEVERNALEELRYSADYQAAAPAEQKAMEQKLISNMKSITSIDEDAYIMVATNGLLGEKYLKVVPGGGLNYVKRGESITNTQGTMDLEDLISKFITGGTGKSAAGASAPKDAAASTEVSDAQTSFVE</sequence>
<proteinExistence type="predicted"/>
<gene>
    <name evidence="3" type="ORF">B9T28_02385</name>
</gene>
<dbReference type="EMBL" id="NEGB01000001">
    <property type="protein sequence ID" value="OTG67492.1"/>
    <property type="molecule type" value="Genomic_DNA"/>
</dbReference>
<dbReference type="AlphaFoldDB" id="A0A1Y3CLM3"/>
<comment type="caution">
    <text evidence="3">The sequence shown here is derived from an EMBL/GenBank/DDBJ whole genome shotgun (WGS) entry which is preliminary data.</text>
</comment>
<feature type="compositionally biased region" description="Polar residues" evidence="1">
    <location>
        <begin position="215"/>
        <end position="225"/>
    </location>
</feature>
<protein>
    <submittedName>
        <fullName evidence="3">Mammalian cell entry protein</fullName>
    </submittedName>
</protein>
<dbReference type="InterPro" id="IPR003399">
    <property type="entry name" value="Mce/MlaD"/>
</dbReference>
<accession>A0A1Y3CLM3</accession>
<evidence type="ECO:0000313" key="3">
    <source>
        <dbReference type="EMBL" id="OTG67492.1"/>
    </source>
</evidence>
<evidence type="ECO:0000259" key="2">
    <source>
        <dbReference type="Pfam" id="PF02470"/>
    </source>
</evidence>
<dbReference type="GO" id="GO:0005548">
    <property type="term" value="F:phospholipid transporter activity"/>
    <property type="evidence" value="ECO:0007669"/>
    <property type="project" value="TreeGrafter"/>
</dbReference>
<feature type="compositionally biased region" description="Low complexity" evidence="1">
    <location>
        <begin position="199"/>
        <end position="214"/>
    </location>
</feature>
<organism evidence="3 4">
    <name type="scientific">Acinetobacter silvestris</name>
    <dbReference type="NCBI Taxonomy" id="1977882"/>
    <lineage>
        <taxon>Bacteria</taxon>
        <taxon>Pseudomonadati</taxon>
        <taxon>Pseudomonadota</taxon>
        <taxon>Gammaproteobacteria</taxon>
        <taxon>Moraxellales</taxon>
        <taxon>Moraxellaceae</taxon>
        <taxon>Acinetobacter</taxon>
    </lineage>
</organism>
<reference evidence="3 4" key="1">
    <citation type="submission" date="2017-04" db="EMBL/GenBank/DDBJ databases">
        <title>High diversity of culturable Acinetobacter species in natural soil and water ecosystems.</title>
        <authorList>
            <person name="Nemec A."/>
            <person name="Radolfova-Krizova L."/>
        </authorList>
    </citation>
    <scope>NUCLEOTIDE SEQUENCE [LARGE SCALE GENOMIC DNA]</scope>
    <source>
        <strain evidence="3 4">ANC 4999</strain>
    </source>
</reference>
<dbReference type="OrthoDB" id="9788420at2"/>
<evidence type="ECO:0000313" key="4">
    <source>
        <dbReference type="Proteomes" id="UP000242765"/>
    </source>
</evidence>
<keyword evidence="4" id="KW-1185">Reference proteome</keyword>
<dbReference type="GO" id="GO:0005543">
    <property type="term" value="F:phospholipid binding"/>
    <property type="evidence" value="ECO:0007669"/>
    <property type="project" value="TreeGrafter"/>
</dbReference>
<dbReference type="PANTHER" id="PTHR33371">
    <property type="entry name" value="INTERMEMBRANE PHOSPHOLIPID TRANSPORT SYSTEM BINDING PROTEIN MLAD-RELATED"/>
    <property type="match status" value="1"/>
</dbReference>
<dbReference type="STRING" id="1977882.B9T28_02385"/>
<name>A0A1Y3CLM3_9GAMM</name>
<evidence type="ECO:0000256" key="1">
    <source>
        <dbReference type="SAM" id="MobiDB-lite"/>
    </source>
</evidence>
<dbReference type="Proteomes" id="UP000242765">
    <property type="component" value="Unassembled WGS sequence"/>
</dbReference>